<name>J0CQ52_AURST</name>
<accession>J0CQ52</accession>
<dbReference type="InParanoid" id="J0CQ52"/>
<dbReference type="EMBL" id="JH689070">
    <property type="protein sequence ID" value="EJD32339.1"/>
    <property type="molecule type" value="Genomic_DNA"/>
</dbReference>
<gene>
    <name evidence="1" type="ORF">AURDEDRAFT_178601</name>
</gene>
<evidence type="ECO:0000313" key="1">
    <source>
        <dbReference type="EMBL" id="EJD32339.1"/>
    </source>
</evidence>
<reference evidence="2" key="1">
    <citation type="journal article" date="2012" name="Science">
        <title>The Paleozoic origin of enzymatic lignin decomposition reconstructed from 31 fungal genomes.</title>
        <authorList>
            <person name="Floudas D."/>
            <person name="Binder M."/>
            <person name="Riley R."/>
            <person name="Barry K."/>
            <person name="Blanchette R.A."/>
            <person name="Henrissat B."/>
            <person name="Martinez A.T."/>
            <person name="Otillar R."/>
            <person name="Spatafora J.W."/>
            <person name="Yadav J.S."/>
            <person name="Aerts A."/>
            <person name="Benoit I."/>
            <person name="Boyd A."/>
            <person name="Carlson A."/>
            <person name="Copeland A."/>
            <person name="Coutinho P.M."/>
            <person name="de Vries R.P."/>
            <person name="Ferreira P."/>
            <person name="Findley K."/>
            <person name="Foster B."/>
            <person name="Gaskell J."/>
            <person name="Glotzer D."/>
            <person name="Gorecki P."/>
            <person name="Heitman J."/>
            <person name="Hesse C."/>
            <person name="Hori C."/>
            <person name="Igarashi K."/>
            <person name="Jurgens J.A."/>
            <person name="Kallen N."/>
            <person name="Kersten P."/>
            <person name="Kohler A."/>
            <person name="Kuees U."/>
            <person name="Kumar T.K.A."/>
            <person name="Kuo A."/>
            <person name="LaButti K."/>
            <person name="Larrondo L.F."/>
            <person name="Lindquist E."/>
            <person name="Ling A."/>
            <person name="Lombard V."/>
            <person name="Lucas S."/>
            <person name="Lundell T."/>
            <person name="Martin R."/>
            <person name="McLaughlin D.J."/>
            <person name="Morgenstern I."/>
            <person name="Morin E."/>
            <person name="Murat C."/>
            <person name="Nagy L.G."/>
            <person name="Nolan M."/>
            <person name="Ohm R.A."/>
            <person name="Patyshakuliyeva A."/>
            <person name="Rokas A."/>
            <person name="Ruiz-Duenas F.J."/>
            <person name="Sabat G."/>
            <person name="Salamov A."/>
            <person name="Samejima M."/>
            <person name="Schmutz J."/>
            <person name="Slot J.C."/>
            <person name="St John F."/>
            <person name="Stenlid J."/>
            <person name="Sun H."/>
            <person name="Sun S."/>
            <person name="Syed K."/>
            <person name="Tsang A."/>
            <person name="Wiebenga A."/>
            <person name="Young D."/>
            <person name="Pisabarro A."/>
            <person name="Eastwood D.C."/>
            <person name="Martin F."/>
            <person name="Cullen D."/>
            <person name="Grigoriev I.V."/>
            <person name="Hibbett D.S."/>
        </authorList>
    </citation>
    <scope>NUCLEOTIDE SEQUENCE [LARGE SCALE GENOMIC DNA]</scope>
    <source>
        <strain evidence="2">TFB10046</strain>
    </source>
</reference>
<organism evidence="1 2">
    <name type="scientific">Auricularia subglabra (strain TFB-10046 / SS5)</name>
    <name type="common">White-rot fungus</name>
    <name type="synonym">Auricularia delicata (strain TFB10046)</name>
    <dbReference type="NCBI Taxonomy" id="717982"/>
    <lineage>
        <taxon>Eukaryota</taxon>
        <taxon>Fungi</taxon>
        <taxon>Dikarya</taxon>
        <taxon>Basidiomycota</taxon>
        <taxon>Agaricomycotina</taxon>
        <taxon>Agaricomycetes</taxon>
        <taxon>Auriculariales</taxon>
        <taxon>Auriculariaceae</taxon>
        <taxon>Auricularia</taxon>
    </lineage>
</organism>
<proteinExistence type="predicted"/>
<dbReference type="AlphaFoldDB" id="J0CQ52"/>
<dbReference type="Proteomes" id="UP000006514">
    <property type="component" value="Unassembled WGS sequence"/>
</dbReference>
<dbReference type="KEGG" id="adl:AURDEDRAFT_178601"/>
<protein>
    <submittedName>
        <fullName evidence="1">Uncharacterized protein</fullName>
    </submittedName>
</protein>
<sequence>MTWVGLNNVKHAAARKGPISTSALRRLFSSFYHHHPIPRLASSAVAFDVALILLASTGSRRRRRFGVGIVHRPQPVAGAPRSTVPRSIAVSDVAVSDSSLASAYVFVVQTAVPTADHVYISISWKSCRKTPVRIGSALAHRPLTAPTPSW</sequence>
<evidence type="ECO:0000313" key="2">
    <source>
        <dbReference type="Proteomes" id="UP000006514"/>
    </source>
</evidence>
<keyword evidence="2" id="KW-1185">Reference proteome</keyword>